<feature type="domain" description="TtsA-like Glycoside hydrolase family 108" evidence="1">
    <location>
        <begin position="9"/>
        <end position="96"/>
    </location>
</feature>
<evidence type="ECO:0000259" key="1">
    <source>
        <dbReference type="Pfam" id="PF05838"/>
    </source>
</evidence>
<dbReference type="InterPro" id="IPR008565">
    <property type="entry name" value="TtsA-like_GH18_dom"/>
</dbReference>
<gene>
    <name evidence="2" type="ORF">RQ831_04050</name>
</gene>
<dbReference type="InterPro" id="IPR023346">
    <property type="entry name" value="Lysozyme-like_dom_sf"/>
</dbReference>
<dbReference type="RefSeq" id="WP_314280428.1">
    <property type="nucleotide sequence ID" value="NZ_JAVVDO010000004.1"/>
</dbReference>
<dbReference type="Pfam" id="PF05838">
    <property type="entry name" value="Glyco_hydro_108"/>
    <property type="match status" value="1"/>
</dbReference>
<keyword evidence="3" id="KW-1185">Reference proteome</keyword>
<dbReference type="Proteomes" id="UP001258945">
    <property type="component" value="Unassembled WGS sequence"/>
</dbReference>
<dbReference type="Gene3D" id="1.20.141.10">
    <property type="entry name" value="Chitosanase, subunit A, domain 1"/>
    <property type="match status" value="1"/>
</dbReference>
<proteinExistence type="predicted"/>
<evidence type="ECO:0000313" key="2">
    <source>
        <dbReference type="EMBL" id="MDT8330214.1"/>
    </source>
</evidence>
<dbReference type="GO" id="GO:0016787">
    <property type="term" value="F:hydrolase activity"/>
    <property type="evidence" value="ECO:0007669"/>
    <property type="project" value="UniProtKB-KW"/>
</dbReference>
<sequence length="179" mass="18989">MSAFDQAFQVLIVHEGGYSTDRQDPGNWTGGKVGSGTLKGTKYGISAASFPTLDIANLTIEQAGSIYRAMYWDRMGCDSLPPELALLVFDAAVNNGVSNAAKFLQLSVGATADGLIGTATRAAIAKALGNGSPERVMALCSEFLARRLVFTAALSTWARYGLGWARRLCALPFQARAFS</sequence>
<comment type="caution">
    <text evidence="2">The sequence shown here is derived from an EMBL/GenBank/DDBJ whole genome shotgun (WGS) entry which is preliminary data.</text>
</comment>
<name>A0ABU3MBH7_9PROT</name>
<evidence type="ECO:0000313" key="3">
    <source>
        <dbReference type="Proteomes" id="UP001258945"/>
    </source>
</evidence>
<organism evidence="2 3">
    <name type="scientific">Roseomonas gilardii</name>
    <dbReference type="NCBI Taxonomy" id="257708"/>
    <lineage>
        <taxon>Bacteria</taxon>
        <taxon>Pseudomonadati</taxon>
        <taxon>Pseudomonadota</taxon>
        <taxon>Alphaproteobacteria</taxon>
        <taxon>Acetobacterales</taxon>
        <taxon>Roseomonadaceae</taxon>
        <taxon>Roseomonas</taxon>
    </lineage>
</organism>
<reference evidence="2 3" key="1">
    <citation type="journal article" date="2019" name="Microb. Pathog.">
        <title>Comparison of VITEK 2, MALDI-TOF MS, 16S rRNA gene sequencing, and whole-genome sequencing for identification of Roseomonas mucosa.</title>
        <authorList>
            <person name="Rudolph W.W."/>
            <person name="Gunzer F."/>
            <person name="Trauth M."/>
            <person name="Bunk B."/>
            <person name="Bigge R."/>
            <person name="Schrottner P."/>
        </authorList>
    </citation>
    <scope>NUCLEOTIDE SEQUENCE [LARGE SCALE GENOMIC DNA]</scope>
    <source>
        <strain evidence="2 3">DSM 103800</strain>
    </source>
</reference>
<dbReference type="CDD" id="cd13926">
    <property type="entry name" value="N-acetylmuramidase_GH108"/>
    <property type="match status" value="1"/>
</dbReference>
<dbReference type="SUPFAM" id="SSF53955">
    <property type="entry name" value="Lysozyme-like"/>
    <property type="match status" value="1"/>
</dbReference>
<accession>A0ABU3MBH7</accession>
<dbReference type="EMBL" id="JAVVDO010000004">
    <property type="protein sequence ID" value="MDT8330214.1"/>
    <property type="molecule type" value="Genomic_DNA"/>
</dbReference>
<keyword evidence="2" id="KW-0378">Hydrolase</keyword>
<protein>
    <submittedName>
        <fullName evidence="2">Glycosyl hydrolase 108 family protein</fullName>
    </submittedName>
</protein>